<keyword evidence="6" id="KW-1185">Reference proteome</keyword>
<evidence type="ECO:0000259" key="4">
    <source>
        <dbReference type="Pfam" id="PF01965"/>
    </source>
</evidence>
<evidence type="ECO:0000313" key="6">
    <source>
        <dbReference type="Proteomes" id="UP001589896"/>
    </source>
</evidence>
<reference evidence="5 6" key="1">
    <citation type="submission" date="2024-09" db="EMBL/GenBank/DDBJ databases">
        <authorList>
            <person name="Sun Q."/>
            <person name="Mori K."/>
        </authorList>
    </citation>
    <scope>NUCLEOTIDE SEQUENCE [LARGE SCALE GENOMIC DNA]</scope>
    <source>
        <strain evidence="5 6">KCTC 23076</strain>
    </source>
</reference>
<evidence type="ECO:0000256" key="1">
    <source>
        <dbReference type="ARBA" id="ARBA00023016"/>
    </source>
</evidence>
<dbReference type="CDD" id="cd03141">
    <property type="entry name" value="GATase1_Hsp31_like"/>
    <property type="match status" value="1"/>
</dbReference>
<organism evidence="5 6">
    <name type="scientific">Lysobacter korlensis</name>
    <dbReference type="NCBI Taxonomy" id="553636"/>
    <lineage>
        <taxon>Bacteria</taxon>
        <taxon>Pseudomonadati</taxon>
        <taxon>Pseudomonadota</taxon>
        <taxon>Gammaproteobacteria</taxon>
        <taxon>Lysobacterales</taxon>
        <taxon>Lysobacteraceae</taxon>
        <taxon>Lysobacter</taxon>
    </lineage>
</organism>
<feature type="domain" description="DJ-1/PfpI" evidence="4">
    <location>
        <begin position="74"/>
        <end position="266"/>
    </location>
</feature>
<keyword evidence="5" id="KW-0315">Glutamine amidotransferase</keyword>
<dbReference type="Gene3D" id="3.40.50.880">
    <property type="match status" value="1"/>
</dbReference>
<dbReference type="SUPFAM" id="SSF52317">
    <property type="entry name" value="Class I glutamine amidotransferase-like"/>
    <property type="match status" value="1"/>
</dbReference>
<name>A0ABV6S384_9GAMM</name>
<dbReference type="InterPro" id="IPR002818">
    <property type="entry name" value="DJ-1/PfpI"/>
</dbReference>
<dbReference type="RefSeq" id="WP_386676739.1">
    <property type="nucleotide sequence ID" value="NZ_JBHLTG010000015.1"/>
</dbReference>
<evidence type="ECO:0000256" key="3">
    <source>
        <dbReference type="ARBA" id="ARBA00038493"/>
    </source>
</evidence>
<keyword evidence="2" id="KW-0456">Lyase</keyword>
<sequence>MGKRTTRVVGGLVVSVLLLGCLGTGYVHSLDLDSQRLADPTATPNDLQMLRGGRPASRGRILAVVTSTAKAGEIAAGLELTELSRAYYTFIANGFEVEIASPKGGRPPVRMDDELIDVDYAFLNDANAQKRLSNTLPLDGVDASRYAAVYFVGGKGAMFDFPRNPAVQRIVAAVYDAGGVIGAVCHGPAALVNVRLSSGRKLLAGKRVTGFTNEEELFLIENAREVFPFLLEEALTAQAGAFSEGPKYLENTVVDGRLVTGQNPWSTWSVAEGMVRALGHEPVLREQTREEKGVAVLAAFHRDGAEAAAKVRDRLGGTDKRLVLMHAVVAVMEGRLGEAYRLQRLAH</sequence>
<dbReference type="PROSITE" id="PS51257">
    <property type="entry name" value="PROKAR_LIPOPROTEIN"/>
    <property type="match status" value="1"/>
</dbReference>
<accession>A0ABV6S384</accession>
<dbReference type="InterPro" id="IPR029062">
    <property type="entry name" value="Class_I_gatase-like"/>
</dbReference>
<keyword evidence="1" id="KW-0346">Stress response</keyword>
<evidence type="ECO:0000313" key="5">
    <source>
        <dbReference type="EMBL" id="MFC0682588.1"/>
    </source>
</evidence>
<dbReference type="EMBL" id="JBHLTG010000015">
    <property type="protein sequence ID" value="MFC0682588.1"/>
    <property type="molecule type" value="Genomic_DNA"/>
</dbReference>
<dbReference type="PANTHER" id="PTHR48094">
    <property type="entry name" value="PROTEIN/NUCLEIC ACID DEGLYCASE DJ-1-RELATED"/>
    <property type="match status" value="1"/>
</dbReference>
<dbReference type="Pfam" id="PF01965">
    <property type="entry name" value="DJ-1_PfpI"/>
    <property type="match status" value="1"/>
</dbReference>
<protein>
    <submittedName>
        <fullName evidence="5">Type 1 glutamine amidotransferase domain-containing protein</fullName>
    </submittedName>
</protein>
<gene>
    <name evidence="5" type="ORF">ACFFGH_32570</name>
</gene>
<evidence type="ECO:0000256" key="2">
    <source>
        <dbReference type="ARBA" id="ARBA00023239"/>
    </source>
</evidence>
<dbReference type="Proteomes" id="UP001589896">
    <property type="component" value="Unassembled WGS sequence"/>
</dbReference>
<comment type="similarity">
    <text evidence="3">Belongs to the peptidase C56 family. HSP31-like subfamily.</text>
</comment>
<proteinExistence type="inferred from homology"/>
<dbReference type="InterPro" id="IPR050325">
    <property type="entry name" value="Prot/Nucl_acid_deglycase"/>
</dbReference>
<comment type="caution">
    <text evidence="5">The sequence shown here is derived from an EMBL/GenBank/DDBJ whole genome shotgun (WGS) entry which is preliminary data.</text>
</comment>
<dbReference type="PANTHER" id="PTHR48094:SF11">
    <property type="entry name" value="GLUTATHIONE-INDEPENDENT GLYOXALASE HSP31-RELATED"/>
    <property type="match status" value="1"/>
</dbReference>